<dbReference type="Proteomes" id="UP001234989">
    <property type="component" value="Chromosome 4"/>
</dbReference>
<organism evidence="2 3">
    <name type="scientific">Solanum verrucosum</name>
    <dbReference type="NCBI Taxonomy" id="315347"/>
    <lineage>
        <taxon>Eukaryota</taxon>
        <taxon>Viridiplantae</taxon>
        <taxon>Streptophyta</taxon>
        <taxon>Embryophyta</taxon>
        <taxon>Tracheophyta</taxon>
        <taxon>Spermatophyta</taxon>
        <taxon>Magnoliopsida</taxon>
        <taxon>eudicotyledons</taxon>
        <taxon>Gunneridae</taxon>
        <taxon>Pentapetalae</taxon>
        <taxon>asterids</taxon>
        <taxon>lamiids</taxon>
        <taxon>Solanales</taxon>
        <taxon>Solanaceae</taxon>
        <taxon>Solanoideae</taxon>
        <taxon>Solaneae</taxon>
        <taxon>Solanum</taxon>
    </lineage>
</organism>
<keyword evidence="3" id="KW-1185">Reference proteome</keyword>
<reference evidence="2" key="1">
    <citation type="submission" date="2023-08" db="EMBL/GenBank/DDBJ databases">
        <title>A de novo genome assembly of Solanum verrucosum Schlechtendal, a Mexican diploid species geographically isolated from the other diploid A-genome species in potato relatives.</title>
        <authorList>
            <person name="Hosaka K."/>
        </authorList>
    </citation>
    <scope>NUCLEOTIDE SEQUENCE</scope>
    <source>
        <tissue evidence="2">Young leaves</tissue>
    </source>
</reference>
<name>A0AAF0TKY5_SOLVR</name>
<evidence type="ECO:0000313" key="2">
    <source>
        <dbReference type="EMBL" id="WMV23421.1"/>
    </source>
</evidence>
<dbReference type="PANTHER" id="PTHR34536:SF12">
    <property type="entry name" value="BTZ DOMAIN-CONTAINING PROTEIN"/>
    <property type="match status" value="1"/>
</dbReference>
<proteinExistence type="predicted"/>
<dbReference type="AlphaFoldDB" id="A0AAF0TKY5"/>
<gene>
    <name evidence="2" type="ORF">MTR67_016806</name>
</gene>
<dbReference type="PANTHER" id="PTHR34536">
    <property type="entry name" value="DENTIN SIALOPHOSPHOPROTEIN-LIKE PROTEIN"/>
    <property type="match status" value="1"/>
</dbReference>
<sequence>MDVLRLSLGSTFRGFDSSVLQPLAKVDTNSVSPGGTFEANIVKTEVVRQNLQFIELSTEEPIQEVSLEISMTSDVIAHHSVGRILPVQESSSSSSTLPMPLAPQKGCTSRLSVSGGEADIAANDALDQANADTAAKNANVDLKELNVSSDKGEASFSVSMNIEDHTVYKKTQNIHNLVASGEGSANDGEKISISAGTEEECYASAYESDGYQAFAGHVDTESVGCVREDDIYEDGKIREPMMQSIAEDPMAEGMDSGKNNESSSKNVHSSLCFTNEEKSYSMPLHTESYDDFVKACDEKAEKLHQKDSNLRSPLLDKEETTGGDEQRPIGAIYNVTFSSHFSLPRASDATFQFTMWKREVFLHGGGEILSTKE</sequence>
<feature type="region of interest" description="Disordered" evidence="1">
    <location>
        <begin position="307"/>
        <end position="327"/>
    </location>
</feature>
<protein>
    <submittedName>
        <fullName evidence="2">Uncharacterized protein</fullName>
    </submittedName>
</protein>
<evidence type="ECO:0000256" key="1">
    <source>
        <dbReference type="SAM" id="MobiDB-lite"/>
    </source>
</evidence>
<dbReference type="EMBL" id="CP133615">
    <property type="protein sequence ID" value="WMV23421.1"/>
    <property type="molecule type" value="Genomic_DNA"/>
</dbReference>
<accession>A0AAF0TKY5</accession>
<evidence type="ECO:0000313" key="3">
    <source>
        <dbReference type="Proteomes" id="UP001234989"/>
    </source>
</evidence>